<dbReference type="OrthoDB" id="1752421at2"/>
<dbReference type="InterPro" id="IPR036582">
    <property type="entry name" value="Mao_N_sf"/>
</dbReference>
<feature type="signal peptide" evidence="1">
    <location>
        <begin position="1"/>
        <end position="31"/>
    </location>
</feature>
<keyword evidence="4" id="KW-1185">Reference proteome</keyword>
<gene>
    <name evidence="3" type="ORF">EAL2_c10310</name>
</gene>
<feature type="domain" description="Copper amine oxidase-like N-terminal" evidence="2">
    <location>
        <begin position="514"/>
        <end position="563"/>
    </location>
</feature>
<evidence type="ECO:0000256" key="1">
    <source>
        <dbReference type="SAM" id="SignalP"/>
    </source>
</evidence>
<dbReference type="PATRIC" id="fig|1286171.3.peg.982"/>
<dbReference type="HOGENOM" id="CLU_425631_0_0_9"/>
<dbReference type="eggNOG" id="COG1649">
    <property type="taxonomic scope" value="Bacteria"/>
</dbReference>
<dbReference type="EMBL" id="CP007452">
    <property type="protein sequence ID" value="AHM56329.1"/>
    <property type="molecule type" value="Genomic_DNA"/>
</dbReference>
<reference evidence="3 4" key="1">
    <citation type="journal article" date="2014" name="Genome Announc.">
        <title>Complete Genome Sequence of Amino Acid-Utilizing Eubacterium acidaminophilum al-2 (DSM 3953).</title>
        <authorList>
            <person name="Poehlein A."/>
            <person name="Andreesen J.R."/>
            <person name="Daniel R."/>
        </authorList>
    </citation>
    <scope>NUCLEOTIDE SEQUENCE [LARGE SCALE GENOMIC DNA]</scope>
    <source>
        <strain evidence="3 4">DSM 3953</strain>
    </source>
</reference>
<name>W8T3I5_PEPAC</name>
<dbReference type="KEGG" id="eac:EAL2_c10310"/>
<dbReference type="Proteomes" id="UP000019591">
    <property type="component" value="Chromosome"/>
</dbReference>
<dbReference type="Gene3D" id="3.30.457.10">
    <property type="entry name" value="Copper amine oxidase-like, N-terminal domain"/>
    <property type="match status" value="2"/>
</dbReference>
<feature type="chain" id="PRO_5004914509" description="Copper amine oxidase-like N-terminal domain-containing protein" evidence="1">
    <location>
        <begin position="32"/>
        <end position="643"/>
    </location>
</feature>
<evidence type="ECO:0000313" key="4">
    <source>
        <dbReference type="Proteomes" id="UP000019591"/>
    </source>
</evidence>
<dbReference type="STRING" id="1286171.EAL2_c10310"/>
<dbReference type="SUPFAM" id="SSF55383">
    <property type="entry name" value="Copper amine oxidase, domain N"/>
    <property type="match status" value="2"/>
</dbReference>
<feature type="domain" description="Copper amine oxidase-like N-terminal" evidence="2">
    <location>
        <begin position="571"/>
        <end position="641"/>
    </location>
</feature>
<proteinExistence type="predicted"/>
<organism evidence="3 4">
    <name type="scientific">Peptoclostridium acidaminophilum DSM 3953</name>
    <dbReference type="NCBI Taxonomy" id="1286171"/>
    <lineage>
        <taxon>Bacteria</taxon>
        <taxon>Bacillati</taxon>
        <taxon>Bacillota</taxon>
        <taxon>Clostridia</taxon>
        <taxon>Peptostreptococcales</taxon>
        <taxon>Peptoclostridiaceae</taxon>
        <taxon>Peptoclostridium</taxon>
    </lineage>
</organism>
<evidence type="ECO:0000313" key="3">
    <source>
        <dbReference type="EMBL" id="AHM56329.1"/>
    </source>
</evidence>
<protein>
    <recommendedName>
        <fullName evidence="2">Copper amine oxidase-like N-terminal domain-containing protein</fullName>
    </recommendedName>
</protein>
<accession>W8T3I5</accession>
<keyword evidence="1" id="KW-0732">Signal</keyword>
<dbReference type="Pfam" id="PF07833">
    <property type="entry name" value="Cu_amine_oxidN1"/>
    <property type="match status" value="2"/>
</dbReference>
<evidence type="ECO:0000259" key="2">
    <source>
        <dbReference type="Pfam" id="PF07833"/>
    </source>
</evidence>
<sequence length="643" mass="72169">MKNAVSKKIAAFMVVLALILNFNVAMNSAYADSQAIPFVYPEGYLNTDGIPGIVEIDPVNSEDTIDIGNDNVNEDDVKHRLKVPAIVDHYANLYKSYQFGNVITVIESERYKTAANNVVFSTSDKNSYINNKVTINKNNPQEYDEPGSASYWSYIHELTHKIEDDNGDIGYTAGITKYSRAYGERNIEFMESILSNAVSILERFESDIEKEDFVQAEVRWKAFIAAYEDTIQTKHIEASGAAFSPDFMLLKNWIGFDVDRYAIENYYKSGNAGEKFKRFFERDLGKKTTLNSLKAGSYVSISGLRFSVVDPLRGYIMYSTYKSDINRMKACFAENSAIDNVDPYTLRAYLDKWYNEKFPDDQKILVRDFLDDKFNKAGVISLDDYKKFLKPINFSAETPIWLNGSYVAKDGSGNLIRILYPSLYWDIVSWGAATEVWNVAPALYLNPATPILSGTGSHDDPYIISKAGNTNTTAGSSTGSIERPVVTPPSIRTYPTGLPGLDFANNPPPALYINSTIKLRISDTKATINNRDISIDVAPEIKENRTFVPLRFIAESLGAKVDYIPDYKGSKTIVISGASDNQEDYIILFVGSKNVLHNQVTEKMENTPYIKDGRTLIPLRGVCEKLGADIEWDGNKREITIKR</sequence>
<dbReference type="InterPro" id="IPR012854">
    <property type="entry name" value="Cu_amine_oxidase-like_N"/>
</dbReference>
<dbReference type="AlphaFoldDB" id="W8T3I5"/>
<dbReference type="RefSeq" id="WP_025435340.1">
    <property type="nucleotide sequence ID" value="NZ_CP007452.1"/>
</dbReference>